<reference evidence="3 4" key="2">
    <citation type="submission" date="2019-01" db="EMBL/GenBank/DDBJ databases">
        <title>Tautonia sociabilis, a novel thermotolerant planctomycete of Isosphaeraceae family, isolated from a 4000 m deep subterranean habitat.</title>
        <authorList>
            <person name="Kovaleva O.L."/>
            <person name="Elcheninov A.G."/>
            <person name="Van Heerden E."/>
            <person name="Toshchakov S.V."/>
            <person name="Novikov A."/>
            <person name="Bonch-Osmolovskaya E.A."/>
            <person name="Kublanov I.V."/>
        </authorList>
    </citation>
    <scope>NUCLEOTIDE SEQUENCE [LARGE SCALE GENOMIC DNA]</scope>
    <source>
        <strain evidence="3 4">GM2012</strain>
    </source>
</reference>
<dbReference type="PANTHER" id="PTHR46623">
    <property type="entry name" value="CARBOXYMETHYLENEBUTENOLIDASE-RELATED"/>
    <property type="match status" value="1"/>
</dbReference>
<dbReference type="GO" id="GO:0016787">
    <property type="term" value="F:hydrolase activity"/>
    <property type="evidence" value="ECO:0007669"/>
    <property type="project" value="UniProtKB-KW"/>
</dbReference>
<dbReference type="InterPro" id="IPR002925">
    <property type="entry name" value="Dienelactn_hydro"/>
</dbReference>
<dbReference type="EMBL" id="RYZH01000039">
    <property type="protein sequence ID" value="RUL85551.1"/>
    <property type="molecule type" value="Genomic_DNA"/>
</dbReference>
<proteinExistence type="predicted"/>
<dbReference type="InterPro" id="IPR051049">
    <property type="entry name" value="Dienelactone_hydrolase-like"/>
</dbReference>
<evidence type="ECO:0000259" key="2">
    <source>
        <dbReference type="Pfam" id="PF01738"/>
    </source>
</evidence>
<feature type="domain" description="Dienelactone hydrolase" evidence="2">
    <location>
        <begin position="130"/>
        <end position="342"/>
    </location>
</feature>
<comment type="caution">
    <text evidence="3">The sequence shown here is derived from an EMBL/GenBank/DDBJ whole genome shotgun (WGS) entry which is preliminary data.</text>
</comment>
<name>A0A432MG44_9BACT</name>
<gene>
    <name evidence="3" type="ORF">TsocGM_18405</name>
</gene>
<sequence length="347" mass="36872">MVLAPGCGRNRAGASSLSRESGRTGTIGTPRANSPLGTRPVDRPIAGRFNRGARAVPRRVVDAARVGRATSPRFERPSEGTTSMQTRFRTGGCLGSPSLALAALALAFCAAPGRAGEMVEFTNPMGGTTRAYLAAPEGDGKVPALLVIQEWWGLTDWIKQNADRFAEQGYLALAVDLYDGKATNDPGEAHELMRALDPSEGVAKLKGAVDFLRSHDRVDQGKKLGAIGWCMGGMYSRLIAQQSEEIGPTAICYGSVATEPSQIEALAGAGRPVLGIFGAQDRGIPADRVRQVFTALKEAGSEVELHIYDDAGHAFMRPGGDQYVPSAARDAWQEVDTFFAEHLKGSD</sequence>
<reference evidence="3 4" key="1">
    <citation type="submission" date="2018-12" db="EMBL/GenBank/DDBJ databases">
        <authorList>
            <person name="Toschakov S.V."/>
        </authorList>
    </citation>
    <scope>NUCLEOTIDE SEQUENCE [LARGE SCALE GENOMIC DNA]</scope>
    <source>
        <strain evidence="3 4">GM2012</strain>
    </source>
</reference>
<keyword evidence="3" id="KW-0378">Hydrolase</keyword>
<protein>
    <submittedName>
        <fullName evidence="3">Dienelactone hydrolase family protein</fullName>
    </submittedName>
</protein>
<organism evidence="3 4">
    <name type="scientific">Tautonia sociabilis</name>
    <dbReference type="NCBI Taxonomy" id="2080755"/>
    <lineage>
        <taxon>Bacteria</taxon>
        <taxon>Pseudomonadati</taxon>
        <taxon>Planctomycetota</taxon>
        <taxon>Planctomycetia</taxon>
        <taxon>Isosphaerales</taxon>
        <taxon>Isosphaeraceae</taxon>
        <taxon>Tautonia</taxon>
    </lineage>
</organism>
<dbReference type="Pfam" id="PF01738">
    <property type="entry name" value="DLH"/>
    <property type="match status" value="1"/>
</dbReference>
<dbReference type="Proteomes" id="UP000280296">
    <property type="component" value="Unassembled WGS sequence"/>
</dbReference>
<dbReference type="AlphaFoldDB" id="A0A432MG44"/>
<evidence type="ECO:0000256" key="1">
    <source>
        <dbReference type="SAM" id="MobiDB-lite"/>
    </source>
</evidence>
<dbReference type="PANTHER" id="PTHR46623:SF6">
    <property type="entry name" value="ALPHA_BETA-HYDROLASES SUPERFAMILY PROTEIN"/>
    <property type="match status" value="1"/>
</dbReference>
<feature type="compositionally biased region" description="Polar residues" evidence="1">
    <location>
        <begin position="13"/>
        <end position="36"/>
    </location>
</feature>
<dbReference type="Gene3D" id="3.40.50.1820">
    <property type="entry name" value="alpha/beta hydrolase"/>
    <property type="match status" value="1"/>
</dbReference>
<evidence type="ECO:0000313" key="3">
    <source>
        <dbReference type="EMBL" id="RUL85551.1"/>
    </source>
</evidence>
<keyword evidence="4" id="KW-1185">Reference proteome</keyword>
<accession>A0A432MG44</accession>
<dbReference type="InterPro" id="IPR029058">
    <property type="entry name" value="AB_hydrolase_fold"/>
</dbReference>
<evidence type="ECO:0000313" key="4">
    <source>
        <dbReference type="Proteomes" id="UP000280296"/>
    </source>
</evidence>
<feature type="region of interest" description="Disordered" evidence="1">
    <location>
        <begin position="1"/>
        <end position="50"/>
    </location>
</feature>
<dbReference type="SUPFAM" id="SSF53474">
    <property type="entry name" value="alpha/beta-Hydrolases"/>
    <property type="match status" value="1"/>
</dbReference>